<keyword evidence="1" id="KW-0472">Membrane</keyword>
<dbReference type="AlphaFoldDB" id="A0A4V3XGX3"/>
<keyword evidence="1" id="KW-1133">Transmembrane helix</keyword>
<protein>
    <recommendedName>
        <fullName evidence="4">G-protein coupled receptors family 1 profile domain-containing protein</fullName>
    </recommendedName>
</protein>
<comment type="caution">
    <text evidence="2">The sequence shown here is derived from an EMBL/GenBank/DDBJ whole genome shotgun (WGS) entry which is preliminary data.</text>
</comment>
<dbReference type="OrthoDB" id="2641762at2759"/>
<evidence type="ECO:0000256" key="1">
    <source>
        <dbReference type="SAM" id="Phobius"/>
    </source>
</evidence>
<evidence type="ECO:0000313" key="3">
    <source>
        <dbReference type="Proteomes" id="UP000308730"/>
    </source>
</evidence>
<proteinExistence type="predicted"/>
<feature type="transmembrane region" description="Helical" evidence="1">
    <location>
        <begin position="141"/>
        <end position="166"/>
    </location>
</feature>
<gene>
    <name evidence="2" type="ORF">EUX98_g8081</name>
</gene>
<sequence>MSTSPSYAPDEDRATILLERAFVAGDFITGMGYGIQLVMYVSCALFLFKQRRERKTSLYILAYITLLLAIQTIYCAVQARTVQVMYVDNRNYPGGPWQYFLDTQSQAINVIFFATLFLVTFLSDLLVLWRCWVIWTSSGKIKAYLVTIFPAIMLLASFVMGTLWTLQSSQPGLSLYSKLPMAYGTSYYAISLGSNIILTILITVRLLLYRRDLLKHLPAEHAKHYVSLAAIIVESAALYSVFALIFLITYAVNDPVNQIFLGFASFTQASRTAQCIERALLNLDCDPANILIPHYLSPR</sequence>
<organism evidence="2 3">
    <name type="scientific">Antrodiella citrinella</name>
    <dbReference type="NCBI Taxonomy" id="2447956"/>
    <lineage>
        <taxon>Eukaryota</taxon>
        <taxon>Fungi</taxon>
        <taxon>Dikarya</taxon>
        <taxon>Basidiomycota</taxon>
        <taxon>Agaricomycotina</taxon>
        <taxon>Agaricomycetes</taxon>
        <taxon>Polyporales</taxon>
        <taxon>Steccherinaceae</taxon>
        <taxon>Antrodiella</taxon>
    </lineage>
</organism>
<dbReference type="EMBL" id="SGPM01000394">
    <property type="protein sequence ID" value="THH23103.1"/>
    <property type="molecule type" value="Genomic_DNA"/>
</dbReference>
<reference evidence="2 3" key="1">
    <citation type="submission" date="2019-02" db="EMBL/GenBank/DDBJ databases">
        <title>Genome sequencing of the rare red list fungi Antrodiella citrinella (Flaviporus citrinellus).</title>
        <authorList>
            <person name="Buettner E."/>
            <person name="Kellner H."/>
        </authorList>
    </citation>
    <scope>NUCLEOTIDE SEQUENCE [LARGE SCALE GENOMIC DNA]</scope>
    <source>
        <strain evidence="2 3">DSM 108506</strain>
    </source>
</reference>
<feature type="transmembrane region" description="Helical" evidence="1">
    <location>
        <begin position="228"/>
        <end position="252"/>
    </location>
</feature>
<keyword evidence="3" id="KW-1185">Reference proteome</keyword>
<evidence type="ECO:0000313" key="2">
    <source>
        <dbReference type="EMBL" id="THH23103.1"/>
    </source>
</evidence>
<feature type="transmembrane region" description="Helical" evidence="1">
    <location>
        <begin position="27"/>
        <end position="48"/>
    </location>
</feature>
<feature type="transmembrane region" description="Helical" evidence="1">
    <location>
        <begin position="186"/>
        <end position="208"/>
    </location>
</feature>
<accession>A0A4V3XGX3</accession>
<keyword evidence="1" id="KW-0812">Transmembrane</keyword>
<name>A0A4V3XGX3_9APHY</name>
<feature type="transmembrane region" description="Helical" evidence="1">
    <location>
        <begin position="60"/>
        <end position="87"/>
    </location>
</feature>
<feature type="transmembrane region" description="Helical" evidence="1">
    <location>
        <begin position="107"/>
        <end position="129"/>
    </location>
</feature>
<dbReference type="Proteomes" id="UP000308730">
    <property type="component" value="Unassembled WGS sequence"/>
</dbReference>
<evidence type="ECO:0008006" key="4">
    <source>
        <dbReference type="Google" id="ProtNLM"/>
    </source>
</evidence>